<evidence type="ECO:0000313" key="2">
    <source>
        <dbReference type="EMBL" id="MCP1675105.1"/>
    </source>
</evidence>
<dbReference type="PROSITE" id="PS51257">
    <property type="entry name" value="PROKAR_LIPOPROTEIN"/>
    <property type="match status" value="1"/>
</dbReference>
<accession>A0AAE3G3F8</accession>
<dbReference type="RefSeq" id="WP_253478052.1">
    <property type="nucleotide sequence ID" value="NZ_JALJXV010000005.1"/>
</dbReference>
<organism evidence="2 3">
    <name type="scientific">Natronocella acetinitrilica</name>
    <dbReference type="NCBI Taxonomy" id="414046"/>
    <lineage>
        <taxon>Bacteria</taxon>
        <taxon>Pseudomonadati</taxon>
        <taxon>Pseudomonadota</taxon>
        <taxon>Gammaproteobacteria</taxon>
        <taxon>Chromatiales</taxon>
        <taxon>Ectothiorhodospiraceae</taxon>
        <taxon>Natronocella</taxon>
    </lineage>
</organism>
<keyword evidence="1" id="KW-0732">Signal</keyword>
<evidence type="ECO:0000256" key="1">
    <source>
        <dbReference type="SAM" id="SignalP"/>
    </source>
</evidence>
<dbReference type="SMART" id="SM00671">
    <property type="entry name" value="SEL1"/>
    <property type="match status" value="1"/>
</dbReference>
<proteinExistence type="predicted"/>
<reference evidence="2" key="1">
    <citation type="submission" date="2022-03" db="EMBL/GenBank/DDBJ databases">
        <title>Genomic Encyclopedia of Type Strains, Phase III (KMG-III): the genomes of soil and plant-associated and newly described type strains.</title>
        <authorList>
            <person name="Whitman W."/>
        </authorList>
    </citation>
    <scope>NUCLEOTIDE SEQUENCE</scope>
    <source>
        <strain evidence="2">ANL 6-2</strain>
    </source>
</reference>
<feature type="chain" id="PRO_5042219826" evidence="1">
    <location>
        <begin position="29"/>
        <end position="131"/>
    </location>
</feature>
<dbReference type="EMBL" id="JALJXV010000005">
    <property type="protein sequence ID" value="MCP1675105.1"/>
    <property type="molecule type" value="Genomic_DNA"/>
</dbReference>
<dbReference type="SUPFAM" id="SSF81901">
    <property type="entry name" value="HCP-like"/>
    <property type="match status" value="1"/>
</dbReference>
<dbReference type="Proteomes" id="UP001205843">
    <property type="component" value="Unassembled WGS sequence"/>
</dbReference>
<dbReference type="Pfam" id="PF08238">
    <property type="entry name" value="Sel1"/>
    <property type="match status" value="1"/>
</dbReference>
<gene>
    <name evidence="2" type="ORF">J2T57_002253</name>
</gene>
<dbReference type="Gene3D" id="1.25.40.10">
    <property type="entry name" value="Tetratricopeptide repeat domain"/>
    <property type="match status" value="1"/>
</dbReference>
<sequence length="131" mass="13766">MGFKHVSRGVAALALALLLAGCAGVGSSAPSERFDEGRAAWEAGDYSRAFELMVAEAEAGNADAQYTVGYMYYTGQGVQRDERAAIRWIQRAAGNGSARAMQALGELANIGARYHGDENGDDEGAAGEIFD</sequence>
<evidence type="ECO:0000313" key="3">
    <source>
        <dbReference type="Proteomes" id="UP001205843"/>
    </source>
</evidence>
<dbReference type="PANTHER" id="PTHR11102">
    <property type="entry name" value="SEL-1-LIKE PROTEIN"/>
    <property type="match status" value="1"/>
</dbReference>
<dbReference type="InterPro" id="IPR011990">
    <property type="entry name" value="TPR-like_helical_dom_sf"/>
</dbReference>
<comment type="caution">
    <text evidence="2">The sequence shown here is derived from an EMBL/GenBank/DDBJ whole genome shotgun (WGS) entry which is preliminary data.</text>
</comment>
<name>A0AAE3G3F8_9GAMM</name>
<dbReference type="InterPro" id="IPR006597">
    <property type="entry name" value="Sel1-like"/>
</dbReference>
<protein>
    <submittedName>
        <fullName evidence="2">TPR repeat protein</fullName>
    </submittedName>
</protein>
<dbReference type="PANTHER" id="PTHR11102:SF160">
    <property type="entry name" value="ERAD-ASSOCIATED E3 UBIQUITIN-PROTEIN LIGASE COMPONENT HRD3"/>
    <property type="match status" value="1"/>
</dbReference>
<dbReference type="AlphaFoldDB" id="A0AAE3G3F8"/>
<feature type="signal peptide" evidence="1">
    <location>
        <begin position="1"/>
        <end position="28"/>
    </location>
</feature>
<dbReference type="InterPro" id="IPR050767">
    <property type="entry name" value="Sel1_AlgK"/>
</dbReference>
<keyword evidence="3" id="KW-1185">Reference proteome</keyword>